<dbReference type="Proteomes" id="UP000318138">
    <property type="component" value="Chromosome"/>
</dbReference>
<dbReference type="InterPro" id="IPR002818">
    <property type="entry name" value="DJ-1/PfpI"/>
</dbReference>
<keyword evidence="3" id="KW-1185">Reference proteome</keyword>
<dbReference type="PANTHER" id="PTHR43130">
    <property type="entry name" value="ARAC-FAMILY TRANSCRIPTIONAL REGULATOR"/>
    <property type="match status" value="1"/>
</dbReference>
<dbReference type="Pfam" id="PF01965">
    <property type="entry name" value="DJ-1_PfpI"/>
    <property type="match status" value="1"/>
</dbReference>
<dbReference type="InterPro" id="IPR029062">
    <property type="entry name" value="Class_I_gatase-like"/>
</dbReference>
<evidence type="ECO:0000313" key="3">
    <source>
        <dbReference type="Proteomes" id="UP000318138"/>
    </source>
</evidence>
<feature type="domain" description="DJ-1/PfpI" evidence="1">
    <location>
        <begin position="5"/>
        <end position="173"/>
    </location>
</feature>
<dbReference type="KEGG" id="psua:FLK61_36460"/>
<proteinExistence type="predicted"/>
<evidence type="ECO:0000313" key="2">
    <source>
        <dbReference type="EMBL" id="QKS72153.1"/>
    </source>
</evidence>
<gene>
    <name evidence="2" type="ORF">FLK61_36460</name>
</gene>
<dbReference type="CDD" id="cd03139">
    <property type="entry name" value="GATase1_PfpI_2"/>
    <property type="match status" value="1"/>
</dbReference>
<dbReference type="EMBL" id="CP041372">
    <property type="protein sequence ID" value="QKS72153.1"/>
    <property type="molecule type" value="Genomic_DNA"/>
</dbReference>
<dbReference type="SUPFAM" id="SSF52317">
    <property type="entry name" value="Class I glutamine amidotransferase-like"/>
    <property type="match status" value="1"/>
</dbReference>
<dbReference type="Gene3D" id="3.40.50.880">
    <property type="match status" value="1"/>
</dbReference>
<dbReference type="AlphaFoldDB" id="A0A859FFL7"/>
<evidence type="ECO:0000259" key="1">
    <source>
        <dbReference type="Pfam" id="PF01965"/>
    </source>
</evidence>
<dbReference type="GO" id="GO:0006355">
    <property type="term" value="P:regulation of DNA-templated transcription"/>
    <property type="evidence" value="ECO:0007669"/>
    <property type="project" value="TreeGrafter"/>
</dbReference>
<organism evidence="2 3">
    <name type="scientific">Paenalkalicoccus suaedae</name>
    <dbReference type="NCBI Taxonomy" id="2592382"/>
    <lineage>
        <taxon>Bacteria</taxon>
        <taxon>Bacillati</taxon>
        <taxon>Bacillota</taxon>
        <taxon>Bacilli</taxon>
        <taxon>Bacillales</taxon>
        <taxon>Bacillaceae</taxon>
        <taxon>Paenalkalicoccus</taxon>
    </lineage>
</organism>
<accession>A0A859FFL7</accession>
<name>A0A859FFL7_9BACI</name>
<dbReference type="InterPro" id="IPR052158">
    <property type="entry name" value="INH-QAR"/>
</dbReference>
<dbReference type="RefSeq" id="WP_176010137.1">
    <property type="nucleotide sequence ID" value="NZ_CP041372.2"/>
</dbReference>
<dbReference type="PANTHER" id="PTHR43130:SF14">
    <property type="entry name" value="DJ-1_PFPI DOMAIN-CONTAINING PROTEIN"/>
    <property type="match status" value="1"/>
</dbReference>
<sequence length="197" mass="21533">MKKRTVGIYLFDDVEVLDFAGPFEVFSVTEIDGEQPFEVVTLSEDGEAIRAKNGLRVIPDYSLESAPALDIVVIPGGTGATSNEMNKPEVLDFVRAKAKQVELMASVCTGAFVLAEAGLLKGKRATTHWRRLDDLRERYPEIEVIKQTKFVDQGEILTAAGISSGIELSLHIVGRLYGKEVSKDTAKYMEYGEGSGS</sequence>
<reference evidence="3" key="1">
    <citation type="submission" date="2019-07" db="EMBL/GenBank/DDBJ databases">
        <title>Bacillus alkalisoli sp. nov. isolated from saline soil.</title>
        <authorList>
            <person name="Sun J.-Q."/>
            <person name="Xu L."/>
        </authorList>
    </citation>
    <scope>NUCLEOTIDE SEQUENCE [LARGE SCALE GENOMIC DNA]</scope>
    <source>
        <strain evidence="3">M4U3P1</strain>
    </source>
</reference>
<protein>
    <submittedName>
        <fullName evidence="2">DJ-1/PfpI family protein</fullName>
    </submittedName>
</protein>